<dbReference type="AlphaFoldDB" id="A0A317SQA4"/>
<evidence type="ECO:0000256" key="1">
    <source>
        <dbReference type="SAM" id="MobiDB-lite"/>
    </source>
</evidence>
<evidence type="ECO:0000313" key="4">
    <source>
        <dbReference type="Proteomes" id="UP000246991"/>
    </source>
</evidence>
<evidence type="ECO:0000256" key="2">
    <source>
        <dbReference type="SAM" id="Phobius"/>
    </source>
</evidence>
<proteinExistence type="predicted"/>
<reference evidence="3 4" key="1">
    <citation type="submission" date="2018-03" db="EMBL/GenBank/DDBJ databases">
        <title>Genomes of Pezizomycetes fungi and the evolution of truffles.</title>
        <authorList>
            <person name="Murat C."/>
            <person name="Payen T."/>
            <person name="Noel B."/>
            <person name="Kuo A."/>
            <person name="Martin F.M."/>
        </authorList>
    </citation>
    <scope>NUCLEOTIDE SEQUENCE [LARGE SCALE GENOMIC DNA]</scope>
    <source>
        <strain evidence="3">091103-1</strain>
    </source>
</reference>
<accession>A0A317SQA4</accession>
<keyword evidence="4" id="KW-1185">Reference proteome</keyword>
<feature type="region of interest" description="Disordered" evidence="1">
    <location>
        <begin position="119"/>
        <end position="161"/>
    </location>
</feature>
<dbReference type="Proteomes" id="UP000246991">
    <property type="component" value="Unassembled WGS sequence"/>
</dbReference>
<organism evidence="3 4">
    <name type="scientific">Tuber magnatum</name>
    <name type="common">white Piedmont truffle</name>
    <dbReference type="NCBI Taxonomy" id="42249"/>
    <lineage>
        <taxon>Eukaryota</taxon>
        <taxon>Fungi</taxon>
        <taxon>Dikarya</taxon>
        <taxon>Ascomycota</taxon>
        <taxon>Pezizomycotina</taxon>
        <taxon>Pezizomycetes</taxon>
        <taxon>Pezizales</taxon>
        <taxon>Tuberaceae</taxon>
        <taxon>Tuber</taxon>
    </lineage>
</organism>
<keyword evidence="2" id="KW-0472">Membrane</keyword>
<dbReference type="EMBL" id="PYWC01000031">
    <property type="protein sequence ID" value="PWW76609.1"/>
    <property type="molecule type" value="Genomic_DNA"/>
</dbReference>
<sequence length="223" mass="24765">MRTREEILLPRALPGSAGGLPPLTGPDYLQMDEYNRPLTATFFALGIILCTVLVLSLIICCAARLAGRTHERRRVRMRERQRLTSGGRGMMRGLEVLRKGEGQGQETGVMIGMTVVVAGEEEEEEEEEGRGGKKDNVGDSDGCDGENGSGRDLEKGEGEEELPEYGAIGFNEKGEMIDAPCPAYLPRVKPTTDVANEVYGGMLVKEAPEKKVLWKWWERRRRR</sequence>
<comment type="caution">
    <text evidence="3">The sequence shown here is derived from an EMBL/GenBank/DDBJ whole genome shotgun (WGS) entry which is preliminary data.</text>
</comment>
<protein>
    <submittedName>
        <fullName evidence="3">Uncharacterized protein</fullName>
    </submittedName>
</protein>
<keyword evidence="2" id="KW-0812">Transmembrane</keyword>
<feature type="transmembrane region" description="Helical" evidence="2">
    <location>
        <begin position="42"/>
        <end position="67"/>
    </location>
</feature>
<dbReference type="OrthoDB" id="5425359at2759"/>
<keyword evidence="2" id="KW-1133">Transmembrane helix</keyword>
<evidence type="ECO:0000313" key="3">
    <source>
        <dbReference type="EMBL" id="PWW76609.1"/>
    </source>
</evidence>
<gene>
    <name evidence="3" type="ORF">C7212DRAFT_343991</name>
</gene>
<feature type="compositionally biased region" description="Acidic residues" evidence="1">
    <location>
        <begin position="119"/>
        <end position="128"/>
    </location>
</feature>
<name>A0A317SQA4_9PEZI</name>